<feature type="non-terminal residue" evidence="1">
    <location>
        <position position="9"/>
    </location>
</feature>
<name>A0A392SRR5_9FABA</name>
<evidence type="ECO:0000313" key="1">
    <source>
        <dbReference type="EMBL" id="MCI50610.1"/>
    </source>
</evidence>
<reference evidence="1 2" key="1">
    <citation type="journal article" date="2018" name="Front. Plant Sci.">
        <title>Red Clover (Trifolium pratense) and Zigzag Clover (T. medium) - A Picture of Genomic Similarities and Differences.</title>
        <authorList>
            <person name="Dluhosova J."/>
            <person name="Istvanek J."/>
            <person name="Nedelnik J."/>
            <person name="Repkova J."/>
        </authorList>
    </citation>
    <scope>NUCLEOTIDE SEQUENCE [LARGE SCALE GENOMIC DNA]</scope>
    <source>
        <strain evidence="2">cv. 10/8</strain>
        <tissue evidence="1">Leaf</tissue>
    </source>
</reference>
<dbReference type="Proteomes" id="UP000265520">
    <property type="component" value="Unassembled WGS sequence"/>
</dbReference>
<organism evidence="1 2">
    <name type="scientific">Trifolium medium</name>
    <dbReference type="NCBI Taxonomy" id="97028"/>
    <lineage>
        <taxon>Eukaryota</taxon>
        <taxon>Viridiplantae</taxon>
        <taxon>Streptophyta</taxon>
        <taxon>Embryophyta</taxon>
        <taxon>Tracheophyta</taxon>
        <taxon>Spermatophyta</taxon>
        <taxon>Magnoliopsida</taxon>
        <taxon>eudicotyledons</taxon>
        <taxon>Gunneridae</taxon>
        <taxon>Pentapetalae</taxon>
        <taxon>rosids</taxon>
        <taxon>fabids</taxon>
        <taxon>Fabales</taxon>
        <taxon>Fabaceae</taxon>
        <taxon>Papilionoideae</taxon>
        <taxon>50 kb inversion clade</taxon>
        <taxon>NPAAA clade</taxon>
        <taxon>Hologalegina</taxon>
        <taxon>IRL clade</taxon>
        <taxon>Trifolieae</taxon>
        <taxon>Trifolium</taxon>
    </lineage>
</organism>
<proteinExistence type="predicted"/>
<comment type="caution">
    <text evidence="1">The sequence shown here is derived from an EMBL/GenBank/DDBJ whole genome shotgun (WGS) entry which is preliminary data.</text>
</comment>
<sequence>MRGGGWRMK</sequence>
<evidence type="ECO:0000313" key="2">
    <source>
        <dbReference type="Proteomes" id="UP000265520"/>
    </source>
</evidence>
<dbReference type="EMBL" id="LXQA010419051">
    <property type="protein sequence ID" value="MCI50610.1"/>
    <property type="molecule type" value="Genomic_DNA"/>
</dbReference>
<accession>A0A392SRR5</accession>
<protein>
    <submittedName>
        <fullName evidence="1">Uncharacterized protein</fullName>
    </submittedName>
</protein>
<keyword evidence="2" id="KW-1185">Reference proteome</keyword>